<dbReference type="Proteomes" id="UP000252357">
    <property type="component" value="Unassembled WGS sequence"/>
</dbReference>
<gene>
    <name evidence="2" type="ORF">DU000_07985</name>
</gene>
<dbReference type="EMBL" id="QPGB01000003">
    <property type="protein sequence ID" value="RCS57394.1"/>
    <property type="molecule type" value="Genomic_DNA"/>
</dbReference>
<keyword evidence="2" id="KW-0808">Transferase</keyword>
<proteinExistence type="predicted"/>
<keyword evidence="3" id="KW-1185">Reference proteome</keyword>
<dbReference type="PANTHER" id="PTHR43031">
    <property type="entry name" value="FAD-DEPENDENT OXIDOREDUCTASE"/>
    <property type="match status" value="1"/>
</dbReference>
<dbReference type="RefSeq" id="WP_114402875.1">
    <property type="nucleotide sequence ID" value="NZ_QPGB01000003.1"/>
</dbReference>
<dbReference type="InterPro" id="IPR050229">
    <property type="entry name" value="GlpE_sulfurtransferase"/>
</dbReference>
<reference evidence="2 3" key="1">
    <citation type="journal article" date="2018" name="Int. J. Syst. Evol. Microbiol.">
        <title>Parvibium lacunae gen. nov., sp. nov., a new member of the family Alcaligenaceae isolated from a freshwater pond.</title>
        <authorList>
            <person name="Chen W.M."/>
            <person name="Xie P.B."/>
            <person name="Hsu M.Y."/>
            <person name="Sheu S.Y."/>
        </authorList>
    </citation>
    <scope>NUCLEOTIDE SEQUENCE [LARGE SCALE GENOMIC DNA]</scope>
    <source>
        <strain evidence="2 3">KMB9</strain>
    </source>
</reference>
<dbReference type="SUPFAM" id="SSF52821">
    <property type="entry name" value="Rhodanese/Cell cycle control phosphatase"/>
    <property type="match status" value="1"/>
</dbReference>
<dbReference type="GO" id="GO:0016740">
    <property type="term" value="F:transferase activity"/>
    <property type="evidence" value="ECO:0007669"/>
    <property type="project" value="UniProtKB-KW"/>
</dbReference>
<sequence>MQQLTALELAAWLQQPDAPLLLDVREPHEYALVHIPGSRLIPLSDLPQQLPAIESWQETAQRPIVCICHHGMRSMQAALYLQNMGLADVINLSGGVHAWATQVDTTAATY</sequence>
<dbReference type="Gene3D" id="3.40.250.10">
    <property type="entry name" value="Rhodanese-like domain"/>
    <property type="match status" value="1"/>
</dbReference>
<evidence type="ECO:0000313" key="2">
    <source>
        <dbReference type="EMBL" id="RCS57394.1"/>
    </source>
</evidence>
<dbReference type="PROSITE" id="PS50206">
    <property type="entry name" value="RHODANESE_3"/>
    <property type="match status" value="1"/>
</dbReference>
<dbReference type="OrthoDB" id="9811849at2"/>
<dbReference type="InterPro" id="IPR001763">
    <property type="entry name" value="Rhodanese-like_dom"/>
</dbReference>
<dbReference type="AlphaFoldDB" id="A0A368L1H2"/>
<protein>
    <submittedName>
        <fullName evidence="2">Sulfurtransferase</fullName>
    </submittedName>
</protein>
<accession>A0A368L1H2</accession>
<name>A0A368L1H2_9BURK</name>
<organism evidence="2 3">
    <name type="scientific">Parvibium lacunae</name>
    <dbReference type="NCBI Taxonomy" id="1888893"/>
    <lineage>
        <taxon>Bacteria</taxon>
        <taxon>Pseudomonadati</taxon>
        <taxon>Pseudomonadota</taxon>
        <taxon>Betaproteobacteria</taxon>
        <taxon>Burkholderiales</taxon>
        <taxon>Alcaligenaceae</taxon>
        <taxon>Parvibium</taxon>
    </lineage>
</organism>
<feature type="domain" description="Rhodanese" evidence="1">
    <location>
        <begin position="15"/>
        <end position="108"/>
    </location>
</feature>
<dbReference type="PANTHER" id="PTHR43031:SF17">
    <property type="entry name" value="SULFURTRANSFERASE YTWF-RELATED"/>
    <property type="match status" value="1"/>
</dbReference>
<dbReference type="Pfam" id="PF00581">
    <property type="entry name" value="Rhodanese"/>
    <property type="match status" value="1"/>
</dbReference>
<comment type="caution">
    <text evidence="2">The sequence shown here is derived from an EMBL/GenBank/DDBJ whole genome shotgun (WGS) entry which is preliminary data.</text>
</comment>
<dbReference type="InterPro" id="IPR036873">
    <property type="entry name" value="Rhodanese-like_dom_sf"/>
</dbReference>
<dbReference type="SMART" id="SM00450">
    <property type="entry name" value="RHOD"/>
    <property type="match status" value="1"/>
</dbReference>
<evidence type="ECO:0000259" key="1">
    <source>
        <dbReference type="PROSITE" id="PS50206"/>
    </source>
</evidence>
<evidence type="ECO:0000313" key="3">
    <source>
        <dbReference type="Proteomes" id="UP000252357"/>
    </source>
</evidence>